<dbReference type="AlphaFoldDB" id="A0A941GXD0"/>
<organism evidence="1 2">
    <name type="scientific">Gomphosphaeria aponina SAG 52.96 = DSM 107014</name>
    <dbReference type="NCBI Taxonomy" id="1521640"/>
    <lineage>
        <taxon>Bacteria</taxon>
        <taxon>Bacillati</taxon>
        <taxon>Cyanobacteriota</taxon>
        <taxon>Cyanophyceae</taxon>
        <taxon>Oscillatoriophycideae</taxon>
        <taxon>Chroococcales</taxon>
        <taxon>Gomphosphaeriaceae</taxon>
        <taxon>Gomphosphaeria</taxon>
    </lineage>
</organism>
<comment type="caution">
    <text evidence="1">The sequence shown here is derived from an EMBL/GenBank/DDBJ whole genome shotgun (WGS) entry which is preliminary data.</text>
</comment>
<evidence type="ECO:0000313" key="1">
    <source>
        <dbReference type="EMBL" id="MBR8827468.1"/>
    </source>
</evidence>
<evidence type="ECO:0008006" key="3">
    <source>
        <dbReference type="Google" id="ProtNLM"/>
    </source>
</evidence>
<accession>A0A941GXD0</accession>
<dbReference type="Proteomes" id="UP000767446">
    <property type="component" value="Unassembled WGS sequence"/>
</dbReference>
<evidence type="ECO:0000313" key="2">
    <source>
        <dbReference type="Proteomes" id="UP000767446"/>
    </source>
</evidence>
<reference evidence="1" key="1">
    <citation type="submission" date="2021-02" db="EMBL/GenBank/DDBJ databases">
        <title>Metagenome analyses of Stigonema ocellatum DSM 106950, Chlorogloea purpurea SAG 13.99 and Gomphosphaeria aponina DSM 107014.</title>
        <authorList>
            <person name="Marter P."/>
            <person name="Huang S."/>
        </authorList>
    </citation>
    <scope>NUCLEOTIDE SEQUENCE</scope>
    <source>
        <strain evidence="1">JP213</strain>
    </source>
</reference>
<dbReference type="EMBL" id="JADQBC010000031">
    <property type="protein sequence ID" value="MBR8827468.1"/>
    <property type="molecule type" value="Genomic_DNA"/>
</dbReference>
<sequence>MTRQAHDQLAKQYVAELLTLLGQVETSSDVFSEVRQADIWFVPETSSSANIPNLGLLNIIAAQSCLIEVFRNAPTVIEVRNCKLKLFAKQGEMLRQANNENIRLREEALPFLWILTPTCSPKFLKSCRAEADETNNLPTGFYLMSELDKTAIIVINQLPEISETLHLRVLGRGGTQKKAIKELVNLPERDNLLKNLLEILASWRTNLQIRDNLTNEEKEDIMNLSPAYEKQREEWKLEGKLEGKLEEQRLMVESLIEGRFGKLDQELSAIIDTVIALPRANRTQLLLNLASLSKEELLSQLENN</sequence>
<protein>
    <recommendedName>
        <fullName evidence="3">DUF4351 domain-containing protein</fullName>
    </recommendedName>
</protein>
<proteinExistence type="predicted"/>
<name>A0A941GXD0_9CHRO</name>
<gene>
    <name evidence="1" type="ORF">DSM107014_06100</name>
</gene>